<dbReference type="EMBL" id="CAJNDS010000668">
    <property type="protein sequence ID" value="CAE7226578.1"/>
    <property type="molecule type" value="Genomic_DNA"/>
</dbReference>
<dbReference type="PANTHER" id="PTHR21228">
    <property type="entry name" value="FAST LEU-RICH DOMAIN-CONTAINING"/>
    <property type="match status" value="1"/>
</dbReference>
<dbReference type="InterPro" id="IPR046449">
    <property type="entry name" value="DEGP_PDZ_sf"/>
</dbReference>
<proteinExistence type="predicted"/>
<comment type="caution">
    <text evidence="2">The sequence shown here is derived from an EMBL/GenBank/DDBJ whole genome shotgun (WGS) entry which is preliminary data.</text>
</comment>
<dbReference type="AlphaFoldDB" id="A0A812KM25"/>
<dbReference type="PANTHER" id="PTHR21228:SF40">
    <property type="entry name" value="LD45607P"/>
    <property type="match status" value="1"/>
</dbReference>
<dbReference type="GO" id="GO:0003723">
    <property type="term" value="F:RNA binding"/>
    <property type="evidence" value="ECO:0007669"/>
    <property type="project" value="TreeGrafter"/>
</dbReference>
<gene>
    <name evidence="2" type="ORF">SNAT2548_LOCUS8831</name>
</gene>
<dbReference type="InterPro" id="IPR058917">
    <property type="entry name" value="RESC6_dom"/>
</dbReference>
<name>A0A812KM25_9DINO</name>
<evidence type="ECO:0000313" key="2">
    <source>
        <dbReference type="EMBL" id="CAE7226578.1"/>
    </source>
</evidence>
<dbReference type="GO" id="GO:0000963">
    <property type="term" value="P:mitochondrial RNA processing"/>
    <property type="evidence" value="ECO:0007669"/>
    <property type="project" value="TreeGrafter"/>
</dbReference>
<keyword evidence="3" id="KW-1185">Reference proteome</keyword>
<dbReference type="InterPro" id="IPR050870">
    <property type="entry name" value="FAST_kinase"/>
</dbReference>
<dbReference type="Proteomes" id="UP000604046">
    <property type="component" value="Unassembled WGS sequence"/>
</dbReference>
<evidence type="ECO:0000259" key="1">
    <source>
        <dbReference type="Pfam" id="PF26188"/>
    </source>
</evidence>
<dbReference type="GO" id="GO:0005759">
    <property type="term" value="C:mitochondrial matrix"/>
    <property type="evidence" value="ECO:0007669"/>
    <property type="project" value="TreeGrafter"/>
</dbReference>
<reference evidence="2" key="1">
    <citation type="submission" date="2021-02" db="EMBL/GenBank/DDBJ databases">
        <authorList>
            <person name="Dougan E. K."/>
            <person name="Rhodes N."/>
            <person name="Thang M."/>
            <person name="Chan C."/>
        </authorList>
    </citation>
    <scope>NUCLEOTIDE SEQUENCE</scope>
</reference>
<sequence length="752" mass="84911">MRAQNLLWRSPFRFLATRISGQSRTSSTSLSVPKAVDAFQYASREEERIVKTTLHELGTQSDMKLSLKVYHFQELSRTSLSDETLRRDSRYVRLKQDLRDEVSKLSPAQLVAAMVSSGRLSVREKALWWDLARAVERHTVKTRSGLPGLQHSQICLVMYSLGKAGIKIKDRFYFRHFKLMIKHAEVWTEFDMAWILYAMRKRRLKPHFEDDIKHRLWAQVTRAVAAYFNQKLHFISPQGIVFILYEFAKQGLYPGESIFRAGRRVRRHIGSLSNKALVCLAVVLARFDWPQRRLLKKLSAEVVQSRRLVQLHPNMLAVILHAYARLGVRDLALLEGTTDKLSRSTEKMARRSTTMVAYSLGRLGVRGPMWKPLADRISEQIDYYPPLELALIAHAFGKASVRERSLLEGPLSDAALGSISGFTPKHVACLLDGLTLAGCLREDVFSAFMEEYIRLGSIGGRQRQLMMARILFAVLLERKHLLENRSAAWQPLLSRIQHAPVDAVPLPHHRELASCAVALSLDARPRRRRGPYVVDLHVPVDAHVPAAEGAKRVISGLAVHLMAEAEFCPLTGELLGPTRLRRRQLERMGWQHLGLRRKEWLALPDTEARVSALEALLLEHVPLRRRPVAEQMALLPEGQSTQPGMMWCNCQMCQGHGSGYVGAPILESIGGHKVSDMSELVSRLQQEAREKDFVEIEFTMAVGPYTMVLKSADVAEAEVRIRELYQLPALASRNLDAEPIPAIPPLVGVAAG</sequence>
<evidence type="ECO:0000313" key="3">
    <source>
        <dbReference type="Proteomes" id="UP000604046"/>
    </source>
</evidence>
<dbReference type="Gene3D" id="3.20.190.20">
    <property type="match status" value="1"/>
</dbReference>
<dbReference type="GO" id="GO:0035770">
    <property type="term" value="C:ribonucleoprotein granule"/>
    <property type="evidence" value="ECO:0007669"/>
    <property type="project" value="TreeGrafter"/>
</dbReference>
<dbReference type="GO" id="GO:0044528">
    <property type="term" value="P:regulation of mitochondrial mRNA stability"/>
    <property type="evidence" value="ECO:0007669"/>
    <property type="project" value="TreeGrafter"/>
</dbReference>
<dbReference type="OrthoDB" id="9985850at2759"/>
<feature type="domain" description="RNA-editing substrate-binding complex 6 protein" evidence="1">
    <location>
        <begin position="229"/>
        <end position="448"/>
    </location>
</feature>
<protein>
    <recommendedName>
        <fullName evidence="1">RNA-editing substrate-binding complex 6 protein domain-containing protein</fullName>
    </recommendedName>
</protein>
<organism evidence="2 3">
    <name type="scientific">Symbiodinium natans</name>
    <dbReference type="NCBI Taxonomy" id="878477"/>
    <lineage>
        <taxon>Eukaryota</taxon>
        <taxon>Sar</taxon>
        <taxon>Alveolata</taxon>
        <taxon>Dinophyceae</taxon>
        <taxon>Suessiales</taxon>
        <taxon>Symbiodiniaceae</taxon>
        <taxon>Symbiodinium</taxon>
    </lineage>
</organism>
<dbReference type="Pfam" id="PF26188">
    <property type="entry name" value="RESC6"/>
    <property type="match status" value="1"/>
</dbReference>
<accession>A0A812KM25</accession>